<sequence>MERKTVLIASFLAALQIVNAQNYCDSSYCGSRTHIACNNNGAFASSCQSPALVSFTQAQKNSIVDAHNAKRNTVAGGNTALKPACRMATMQWDDELAKLAAFNVKQCQMKHDACHNTKAFEYSGQNLAWITFYNTPNTMQLSLQSVDMWYNEIKDTKMEYINKYPNNYSGPTIGHFTVMMADRNIRVGCAASTYSVSGQRYKAFLFACNYATTNMINFPIYTSCSVAASQCTTGKNPKYTSLCSASEKYDVNKWY</sequence>
<keyword evidence="3" id="KW-0964">Secreted</keyword>
<dbReference type="FunFam" id="3.40.33.10:FF:000007">
    <property type="entry name" value="Venom allergen"/>
    <property type="match status" value="1"/>
</dbReference>
<dbReference type="InterPro" id="IPR034763">
    <property type="entry name" value="P14a_insect"/>
</dbReference>
<dbReference type="PIRSF" id="PIRSF038921">
    <property type="entry name" value="P14a"/>
    <property type="match status" value="1"/>
</dbReference>
<comment type="subcellular location">
    <subcellularLocation>
        <location evidence="1">Secreted</location>
    </subcellularLocation>
</comment>
<dbReference type="InterPro" id="IPR014044">
    <property type="entry name" value="CAP_dom"/>
</dbReference>
<evidence type="ECO:0000256" key="3">
    <source>
        <dbReference type="ARBA" id="ARBA00022525"/>
    </source>
</evidence>
<protein>
    <recommendedName>
        <fullName evidence="5">Venom allergen-1</fullName>
    </recommendedName>
</protein>
<dbReference type="CDD" id="cd05380">
    <property type="entry name" value="CAP_euk"/>
    <property type="match status" value="1"/>
</dbReference>
<name>A0A0K8WC04_BACLA</name>
<dbReference type="GO" id="GO:0005576">
    <property type="term" value="C:extracellular region"/>
    <property type="evidence" value="ECO:0007669"/>
    <property type="project" value="UniProtKB-SubCell"/>
</dbReference>
<feature type="signal peptide" evidence="6">
    <location>
        <begin position="1"/>
        <end position="20"/>
    </location>
</feature>
<organism evidence="8">
    <name type="scientific">Bactrocera latifrons</name>
    <name type="common">Malaysian fruit fly</name>
    <name type="synonym">Chaetodacus latifrons</name>
    <dbReference type="NCBI Taxonomy" id="174628"/>
    <lineage>
        <taxon>Eukaryota</taxon>
        <taxon>Metazoa</taxon>
        <taxon>Ecdysozoa</taxon>
        <taxon>Arthropoda</taxon>
        <taxon>Hexapoda</taxon>
        <taxon>Insecta</taxon>
        <taxon>Pterygota</taxon>
        <taxon>Neoptera</taxon>
        <taxon>Endopterygota</taxon>
        <taxon>Diptera</taxon>
        <taxon>Brachycera</taxon>
        <taxon>Muscomorpha</taxon>
        <taxon>Tephritoidea</taxon>
        <taxon>Tephritidae</taxon>
        <taxon>Bactrocera</taxon>
        <taxon>Bactrocera</taxon>
    </lineage>
</organism>
<dbReference type="Pfam" id="PF00188">
    <property type="entry name" value="CAP"/>
    <property type="match status" value="1"/>
</dbReference>
<evidence type="ECO:0000256" key="4">
    <source>
        <dbReference type="ARBA" id="ARBA00022729"/>
    </source>
</evidence>
<dbReference type="SUPFAM" id="SSF55797">
    <property type="entry name" value="PR-1-like"/>
    <property type="match status" value="1"/>
</dbReference>
<evidence type="ECO:0000256" key="6">
    <source>
        <dbReference type="SAM" id="SignalP"/>
    </source>
</evidence>
<evidence type="ECO:0000256" key="1">
    <source>
        <dbReference type="ARBA" id="ARBA00004613"/>
    </source>
</evidence>
<accession>A0A0K8WC04</accession>
<evidence type="ECO:0000256" key="2">
    <source>
        <dbReference type="ARBA" id="ARBA00009923"/>
    </source>
</evidence>
<dbReference type="InterPro" id="IPR035940">
    <property type="entry name" value="CAP_sf"/>
</dbReference>
<feature type="domain" description="SCP" evidence="7">
    <location>
        <begin position="58"/>
        <end position="217"/>
    </location>
</feature>
<proteinExistence type="inferred from homology"/>
<evidence type="ECO:0000259" key="7">
    <source>
        <dbReference type="SMART" id="SM00198"/>
    </source>
</evidence>
<dbReference type="EMBL" id="GDHF01003697">
    <property type="protein sequence ID" value="JAI48617.1"/>
    <property type="molecule type" value="Transcribed_RNA"/>
</dbReference>
<feature type="chain" id="PRO_5005523003" description="Venom allergen-1" evidence="6">
    <location>
        <begin position="21"/>
        <end position="255"/>
    </location>
</feature>
<dbReference type="PANTHER" id="PTHR10334">
    <property type="entry name" value="CYSTEINE-RICH SECRETORY PROTEIN-RELATED"/>
    <property type="match status" value="1"/>
</dbReference>
<dbReference type="SMART" id="SM00198">
    <property type="entry name" value="SCP"/>
    <property type="match status" value="1"/>
</dbReference>
<evidence type="ECO:0000313" key="8">
    <source>
        <dbReference type="EMBL" id="JAI48617.1"/>
    </source>
</evidence>
<keyword evidence="4 6" id="KW-0732">Signal</keyword>
<evidence type="ECO:0000256" key="5">
    <source>
        <dbReference type="ARBA" id="ARBA00068306"/>
    </source>
</evidence>
<dbReference type="AlphaFoldDB" id="A0A0K8WC04"/>
<reference evidence="8" key="1">
    <citation type="submission" date="2015-06" db="EMBL/GenBank/DDBJ databases">
        <authorList>
            <person name="Hoefler B.C."/>
            <person name="Straight P.D."/>
        </authorList>
    </citation>
    <scope>NUCLEOTIDE SEQUENCE</scope>
</reference>
<gene>
    <name evidence="8" type="primary">VA3_14</name>
    <name evidence="8" type="ORF">c0_g1_i1</name>
</gene>
<dbReference type="Gene3D" id="3.40.33.10">
    <property type="entry name" value="CAP"/>
    <property type="match status" value="1"/>
</dbReference>
<dbReference type="OrthoDB" id="414826at2759"/>
<dbReference type="InterPro" id="IPR001283">
    <property type="entry name" value="CRISP-related"/>
</dbReference>
<comment type="similarity">
    <text evidence="2">Belongs to the CRISP family.</text>
</comment>